<feature type="transmembrane region" description="Helical" evidence="1">
    <location>
        <begin position="6"/>
        <end position="26"/>
    </location>
</feature>
<gene>
    <name evidence="2" type="ORF">N7U66_18800</name>
</gene>
<keyword evidence="1" id="KW-0472">Membrane</keyword>
<organism evidence="2 3">
    <name type="scientific">Lacinutrix neustonica</name>
    <dbReference type="NCBI Taxonomy" id="2980107"/>
    <lineage>
        <taxon>Bacteria</taxon>
        <taxon>Pseudomonadati</taxon>
        <taxon>Bacteroidota</taxon>
        <taxon>Flavobacteriia</taxon>
        <taxon>Flavobacteriales</taxon>
        <taxon>Flavobacteriaceae</taxon>
        <taxon>Lacinutrix</taxon>
    </lineage>
</organism>
<keyword evidence="1" id="KW-0812">Transmembrane</keyword>
<name>A0A9E8MUS8_9FLAO</name>
<keyword evidence="1" id="KW-1133">Transmembrane helix</keyword>
<dbReference type="RefSeq" id="WP_267676481.1">
    <property type="nucleotide sequence ID" value="NZ_CP113088.1"/>
</dbReference>
<dbReference type="Proteomes" id="UP001164705">
    <property type="component" value="Chromosome"/>
</dbReference>
<protein>
    <submittedName>
        <fullName evidence="2">Uncharacterized protein</fullName>
    </submittedName>
</protein>
<evidence type="ECO:0000313" key="3">
    <source>
        <dbReference type="Proteomes" id="UP001164705"/>
    </source>
</evidence>
<reference evidence="2" key="1">
    <citation type="submission" date="2022-11" db="EMBL/GenBank/DDBJ databases">
        <title>Lacinutrix neustonica HL-RS19T sp. nov., isolated from the surface microlayer sample of brackish Lake Shihwa.</title>
        <authorList>
            <person name="Choi J.Y."/>
            <person name="Hwang C.Y."/>
        </authorList>
    </citation>
    <scope>NUCLEOTIDE SEQUENCE</scope>
    <source>
        <strain evidence="2">HL-RS19</strain>
    </source>
</reference>
<evidence type="ECO:0000256" key="1">
    <source>
        <dbReference type="SAM" id="Phobius"/>
    </source>
</evidence>
<evidence type="ECO:0000313" key="2">
    <source>
        <dbReference type="EMBL" id="WAC01883.1"/>
    </source>
</evidence>
<dbReference type="EMBL" id="CP113088">
    <property type="protein sequence ID" value="WAC01883.1"/>
    <property type="molecule type" value="Genomic_DNA"/>
</dbReference>
<keyword evidence="3" id="KW-1185">Reference proteome</keyword>
<dbReference type="AlphaFoldDB" id="A0A9E8MUS8"/>
<accession>A0A9E8MUS8</accession>
<proteinExistence type="predicted"/>
<sequence length="152" mass="18183">MNDLIIAILPVLLVIFILFILGIVILGKFRLFKEKRPLKIVTSIILSIFIYFLISTVYLSFLTKQPEVEFNEKIWIEKPEERYKMIDDLLDSDYLRGKQKNNIKDVFGEPKIKKEENWTYELIGRTWGDFKVFELNLQFENNIVNHFSFKEK</sequence>
<feature type="transmembrane region" description="Helical" evidence="1">
    <location>
        <begin position="38"/>
        <end position="61"/>
    </location>
</feature>
<dbReference type="KEGG" id="lnu:N7U66_18800"/>